<comment type="subcellular location">
    <subcellularLocation>
        <location evidence="1">Nucleus</location>
        <location evidence="1">Nucleoplasm</location>
    </subcellularLocation>
</comment>
<dbReference type="InterPro" id="IPR015245">
    <property type="entry name" value="Tap_RNA-bd"/>
</dbReference>
<dbReference type="Proteomes" id="UP001154329">
    <property type="component" value="Chromosome 1"/>
</dbReference>
<dbReference type="Pfam" id="PF03943">
    <property type="entry name" value="TAP_C"/>
    <property type="match status" value="1"/>
</dbReference>
<dbReference type="GO" id="GO:0005737">
    <property type="term" value="C:cytoplasm"/>
    <property type="evidence" value="ECO:0007669"/>
    <property type="project" value="InterPro"/>
</dbReference>
<evidence type="ECO:0000256" key="7">
    <source>
        <dbReference type="ARBA" id="ARBA00023242"/>
    </source>
</evidence>
<dbReference type="PANTHER" id="PTHR10662:SF22">
    <property type="entry name" value="NUCLEAR RNA EXPORT FACTOR 1"/>
    <property type="match status" value="1"/>
</dbReference>
<dbReference type="SUPFAM" id="SSF52058">
    <property type="entry name" value="L domain-like"/>
    <property type="match status" value="1"/>
</dbReference>
<evidence type="ECO:0000259" key="9">
    <source>
        <dbReference type="PROSITE" id="PS51281"/>
    </source>
</evidence>
<feature type="domain" description="TAP-C" evidence="9">
    <location>
        <begin position="571"/>
        <end position="623"/>
    </location>
</feature>
<dbReference type="InterPro" id="IPR032675">
    <property type="entry name" value="LRR_dom_sf"/>
</dbReference>
<evidence type="ECO:0000259" key="8">
    <source>
        <dbReference type="PROSITE" id="PS50177"/>
    </source>
</evidence>
<feature type="domain" description="NTF2" evidence="8">
    <location>
        <begin position="251"/>
        <end position="402"/>
    </location>
</feature>
<dbReference type="CDD" id="cd14342">
    <property type="entry name" value="UBA_TAP-C"/>
    <property type="match status" value="1"/>
</dbReference>
<evidence type="ECO:0000313" key="10">
    <source>
        <dbReference type="EMBL" id="CAH1716549.1"/>
    </source>
</evidence>
<dbReference type="PROSITE" id="PS50177">
    <property type="entry name" value="NTF2_DOMAIN"/>
    <property type="match status" value="1"/>
</dbReference>
<dbReference type="InterPro" id="IPR012677">
    <property type="entry name" value="Nucleotide-bd_a/b_plait_sf"/>
</dbReference>
<dbReference type="InterPro" id="IPR032710">
    <property type="entry name" value="NTF2-like_dom_sf"/>
</dbReference>
<dbReference type="AlphaFoldDB" id="A0A9P0NER0"/>
<dbReference type="Gene3D" id="3.10.450.50">
    <property type="match status" value="1"/>
</dbReference>
<comment type="similarity">
    <text evidence="2">Belongs to the NXF family.</text>
</comment>
<evidence type="ECO:0000256" key="3">
    <source>
        <dbReference type="ARBA" id="ARBA00022448"/>
    </source>
</evidence>
<organism evidence="10 11">
    <name type="scientific">Aphis gossypii</name>
    <name type="common">Cotton aphid</name>
    <dbReference type="NCBI Taxonomy" id="80765"/>
    <lineage>
        <taxon>Eukaryota</taxon>
        <taxon>Metazoa</taxon>
        <taxon>Ecdysozoa</taxon>
        <taxon>Arthropoda</taxon>
        <taxon>Hexapoda</taxon>
        <taxon>Insecta</taxon>
        <taxon>Pterygota</taxon>
        <taxon>Neoptera</taxon>
        <taxon>Paraneoptera</taxon>
        <taxon>Hemiptera</taxon>
        <taxon>Sternorrhyncha</taxon>
        <taxon>Aphidomorpha</taxon>
        <taxon>Aphidoidea</taxon>
        <taxon>Aphididae</taxon>
        <taxon>Aphidini</taxon>
        <taxon>Aphis</taxon>
        <taxon>Aphis</taxon>
    </lineage>
</organism>
<dbReference type="PROSITE" id="PS51281">
    <property type="entry name" value="TAP_C"/>
    <property type="match status" value="1"/>
</dbReference>
<dbReference type="InterPro" id="IPR057125">
    <property type="entry name" value="NXF1/2/3/5-like_LRR"/>
</dbReference>
<keyword evidence="5" id="KW-0677">Repeat</keyword>
<evidence type="ECO:0000256" key="1">
    <source>
        <dbReference type="ARBA" id="ARBA00004642"/>
    </source>
</evidence>
<dbReference type="Pfam" id="PF09162">
    <property type="entry name" value="Tap-RNA_bind"/>
    <property type="match status" value="1"/>
</dbReference>
<dbReference type="SUPFAM" id="SSF54427">
    <property type="entry name" value="NTF2-like"/>
    <property type="match status" value="1"/>
</dbReference>
<dbReference type="Pfam" id="PF24048">
    <property type="entry name" value="LRR_NXF1-5"/>
    <property type="match status" value="1"/>
</dbReference>
<dbReference type="InterPro" id="IPR018222">
    <property type="entry name" value="Nuclear_transport_factor_2_euk"/>
</dbReference>
<reference evidence="10" key="2">
    <citation type="submission" date="2022-10" db="EMBL/GenBank/DDBJ databases">
        <authorList>
            <consortium name="ENA_rothamsted_submissions"/>
            <consortium name="culmorum"/>
            <person name="King R."/>
        </authorList>
    </citation>
    <scope>NUCLEOTIDE SEQUENCE</scope>
</reference>
<dbReference type="SUPFAM" id="SSF46934">
    <property type="entry name" value="UBA-like"/>
    <property type="match status" value="1"/>
</dbReference>
<dbReference type="GO" id="GO:0003723">
    <property type="term" value="F:RNA binding"/>
    <property type="evidence" value="ECO:0007669"/>
    <property type="project" value="InterPro"/>
</dbReference>
<dbReference type="InterPro" id="IPR005637">
    <property type="entry name" value="TAP_C_dom"/>
</dbReference>
<dbReference type="Gene3D" id="3.80.10.10">
    <property type="entry name" value="Ribonuclease Inhibitor"/>
    <property type="match status" value="1"/>
</dbReference>
<evidence type="ECO:0000256" key="4">
    <source>
        <dbReference type="ARBA" id="ARBA00022614"/>
    </source>
</evidence>
<dbReference type="InterPro" id="IPR009060">
    <property type="entry name" value="UBA-like_sf"/>
</dbReference>
<dbReference type="SMART" id="SM00804">
    <property type="entry name" value="TAP_C"/>
    <property type="match status" value="1"/>
</dbReference>
<evidence type="ECO:0000256" key="5">
    <source>
        <dbReference type="ARBA" id="ARBA00022737"/>
    </source>
</evidence>
<gene>
    <name evidence="10" type="ORF">APHIGO_LOCUS3611</name>
</gene>
<evidence type="ECO:0000256" key="6">
    <source>
        <dbReference type="ARBA" id="ARBA00022816"/>
    </source>
</evidence>
<dbReference type="PANTHER" id="PTHR10662">
    <property type="entry name" value="NUCLEAR RNA EXPORT FACTOR"/>
    <property type="match status" value="1"/>
</dbReference>
<keyword evidence="7" id="KW-0539">Nucleus</keyword>
<keyword evidence="4" id="KW-0433">Leucine-rich repeat</keyword>
<evidence type="ECO:0008006" key="12">
    <source>
        <dbReference type="Google" id="ProtNLM"/>
    </source>
</evidence>
<dbReference type="InterPro" id="IPR001611">
    <property type="entry name" value="Leu-rich_rpt"/>
</dbReference>
<sequence length="623" mass="70771">MFYPYDKRFSENTLKFLIDNYKVAVALYNTSYKITLRDDRKLIIKVIPYSPKRRISSLIPVSSEVKEKIIEAVATRYNPRTKSLDLSKFHAYSIFTDNELFVPLNRPAVLLATLNIAAQHTKHNLNHLNLARNNIYLGDGLVWIRRLFPELKVLILADNKFTELNKLKSLFGYTIEVLTLSKNPVCETMDKNCYTRNVQKLFPMLIKLDELNLPSLTNADSKLKMPTNLGNSYPIQQFSSNLVQSNPVMTLVELFLAKYYEQYDNKVSRQMISEAYHDNATYSLSSCLLKSCMHGSLANYIPESRNLLISDQNQSINCLIHKGKENIINILEKLPKTKHDFGSFIIDVPFASSTIIQVVVNGVFAEEFNENHNHQVFRSFCRTFSLVPAKNSWIILSDMMFITLVSSELMEESTKRFYVFKPSMTNYPSNSNSFKTAMLIGDKLPDVLSTLCSKTAIPNCLSSEYQQDSLSSKQFSPLSQTIDTQSTSTFQTSVVQHLQSSHQQRHCPGLPLTTPIVSMLSNSQPLTSLCPMSSTKLSFPVPNTKPIEPALSTASTKIHLDSSNNHNENSKNELLMIKRFSNESGMNDKWSKKCLVENNWDYGKATLSFSKLKSVIPSIAFKH</sequence>
<evidence type="ECO:0000256" key="2">
    <source>
        <dbReference type="ARBA" id="ARBA00009285"/>
    </source>
</evidence>
<keyword evidence="6" id="KW-0509">mRNA transport</keyword>
<dbReference type="FunFam" id="1.10.8.10:FF:000018">
    <property type="entry name" value="Nuclear RNA export factor 1"/>
    <property type="match status" value="1"/>
</dbReference>
<dbReference type="EMBL" id="OU899034">
    <property type="protein sequence ID" value="CAH1716549.1"/>
    <property type="molecule type" value="Genomic_DNA"/>
</dbReference>
<dbReference type="GO" id="GO:0005654">
    <property type="term" value="C:nucleoplasm"/>
    <property type="evidence" value="ECO:0007669"/>
    <property type="project" value="UniProtKB-SubCell"/>
</dbReference>
<dbReference type="Gene3D" id="3.30.70.330">
    <property type="match status" value="1"/>
</dbReference>
<proteinExistence type="inferred from homology"/>
<reference evidence="10" key="1">
    <citation type="submission" date="2022-02" db="EMBL/GenBank/DDBJ databases">
        <authorList>
            <person name="King R."/>
        </authorList>
    </citation>
    <scope>NUCLEOTIDE SEQUENCE</scope>
</reference>
<name>A0A9P0NER0_APHGO</name>
<evidence type="ECO:0000313" key="11">
    <source>
        <dbReference type="Proteomes" id="UP001154329"/>
    </source>
</evidence>
<keyword evidence="11" id="KW-1185">Reference proteome</keyword>
<dbReference type="Gene3D" id="1.10.8.10">
    <property type="entry name" value="DNA helicase RuvA subunit, C-terminal domain"/>
    <property type="match status" value="1"/>
</dbReference>
<dbReference type="PROSITE" id="PS51450">
    <property type="entry name" value="LRR"/>
    <property type="match status" value="1"/>
</dbReference>
<keyword evidence="3" id="KW-0813">Transport</keyword>
<dbReference type="GO" id="GO:0016973">
    <property type="term" value="P:poly(A)+ mRNA export from nucleus"/>
    <property type="evidence" value="ECO:0007669"/>
    <property type="project" value="TreeGrafter"/>
</dbReference>
<protein>
    <recommendedName>
        <fullName evidence="12">Nuclear RNA export factor 1</fullName>
    </recommendedName>
</protein>
<accession>A0A9P0NER0</accession>
<dbReference type="InterPro" id="IPR030217">
    <property type="entry name" value="NXF_fam"/>
</dbReference>
<dbReference type="InterPro" id="IPR002075">
    <property type="entry name" value="NTF2_dom"/>
</dbReference>
<dbReference type="Pfam" id="PF22602">
    <property type="entry name" value="NXF_NTF2"/>
    <property type="match status" value="1"/>
</dbReference>